<gene>
    <name evidence="2" type="ORF">E8L90_16940</name>
</gene>
<proteinExistence type="predicted"/>
<accession>A0A4U2Y9V8</accession>
<organism evidence="2 3">
    <name type="scientific">Brevibacillus antibioticus</name>
    <dbReference type="NCBI Taxonomy" id="2570228"/>
    <lineage>
        <taxon>Bacteria</taxon>
        <taxon>Bacillati</taxon>
        <taxon>Bacillota</taxon>
        <taxon>Bacilli</taxon>
        <taxon>Bacillales</taxon>
        <taxon>Paenibacillaceae</taxon>
        <taxon>Brevibacillus</taxon>
    </lineage>
</organism>
<evidence type="ECO:0000313" key="2">
    <source>
        <dbReference type="EMBL" id="TKI57015.1"/>
    </source>
</evidence>
<feature type="chain" id="PRO_5038973522" evidence="1">
    <location>
        <begin position="25"/>
        <end position="246"/>
    </location>
</feature>
<keyword evidence="1" id="KW-0732">Signal</keyword>
<dbReference type="AlphaFoldDB" id="A0A4U2Y9V8"/>
<dbReference type="OrthoDB" id="2476385at2"/>
<evidence type="ECO:0000313" key="3">
    <source>
        <dbReference type="Proteomes" id="UP000307841"/>
    </source>
</evidence>
<protein>
    <submittedName>
        <fullName evidence="2">Uncharacterized protein</fullName>
    </submittedName>
</protein>
<dbReference type="Proteomes" id="UP000307841">
    <property type="component" value="Unassembled WGS sequence"/>
</dbReference>
<comment type="caution">
    <text evidence="2">The sequence shown here is derived from an EMBL/GenBank/DDBJ whole genome shotgun (WGS) entry which is preliminary data.</text>
</comment>
<dbReference type="RefSeq" id="WP_137030477.1">
    <property type="nucleotide sequence ID" value="NZ_SZNK01000001.1"/>
</dbReference>
<reference evidence="2 3" key="1">
    <citation type="submission" date="2019-04" db="EMBL/GenBank/DDBJ databases">
        <title>Whole genome sequencing of Brevibacillus sp. TGS2-1.</title>
        <authorList>
            <person name="Choi A."/>
        </authorList>
    </citation>
    <scope>NUCLEOTIDE SEQUENCE [LARGE SCALE GENOMIC DNA]</scope>
    <source>
        <strain evidence="2 3">TGS2-1</strain>
    </source>
</reference>
<evidence type="ECO:0000256" key="1">
    <source>
        <dbReference type="SAM" id="SignalP"/>
    </source>
</evidence>
<sequence length="246" mass="27848">MIKKGITLGLILSLASILSVPSQAINASNQPQAIATPPVKNNVSPNITTDKVKQWIKEQSKNKATSQNELYLDFLYYKTLNLDDDKEMELVVTAPGGAHTGSFFVFDQQNGQYQLIFEEEWHVPKDGLVQPDELDDFIPYSTSNGKRIYKTIDHSGGTGIHVETAHLWYIENGKVVIAWEGEMKKVTSFQGILTVTLGTYHIENDTLHYFANSYKQDIEQKQIKKPDSQTEAKMFQFNGKIFEEKL</sequence>
<keyword evidence="3" id="KW-1185">Reference proteome</keyword>
<name>A0A4U2Y9V8_9BACL</name>
<dbReference type="EMBL" id="SZNK01000001">
    <property type="protein sequence ID" value="TKI57015.1"/>
    <property type="molecule type" value="Genomic_DNA"/>
</dbReference>
<feature type="signal peptide" evidence="1">
    <location>
        <begin position="1"/>
        <end position="24"/>
    </location>
</feature>